<dbReference type="EMBL" id="KZ309597">
    <property type="protein sequence ID" value="KAG8239327.1"/>
    <property type="molecule type" value="Genomic_DNA"/>
</dbReference>
<comment type="caution">
    <text evidence="2">The sequence shown here is derived from an EMBL/GenBank/DDBJ whole genome shotgun (WGS) entry which is preliminary data.</text>
</comment>
<evidence type="ECO:0000313" key="2">
    <source>
        <dbReference type="EMBL" id="KAG8239327.1"/>
    </source>
</evidence>
<protein>
    <recommendedName>
        <fullName evidence="1">DDE-1 domain-containing protein</fullName>
    </recommendedName>
</protein>
<reference evidence="2" key="1">
    <citation type="submission" date="2013-04" db="EMBL/GenBank/DDBJ databases">
        <authorList>
            <person name="Qu J."/>
            <person name="Murali S.C."/>
            <person name="Bandaranaike D."/>
            <person name="Bellair M."/>
            <person name="Blankenburg K."/>
            <person name="Chao H."/>
            <person name="Dinh H."/>
            <person name="Doddapaneni H."/>
            <person name="Downs B."/>
            <person name="Dugan-Rocha S."/>
            <person name="Elkadiri S."/>
            <person name="Gnanaolivu R.D."/>
            <person name="Hernandez B."/>
            <person name="Javaid M."/>
            <person name="Jayaseelan J.C."/>
            <person name="Lee S."/>
            <person name="Li M."/>
            <person name="Ming W."/>
            <person name="Munidasa M."/>
            <person name="Muniz J."/>
            <person name="Nguyen L."/>
            <person name="Ongeri F."/>
            <person name="Osuji N."/>
            <person name="Pu L.-L."/>
            <person name="Puazo M."/>
            <person name="Qu C."/>
            <person name="Quiroz J."/>
            <person name="Raj R."/>
            <person name="Weissenberger G."/>
            <person name="Xin Y."/>
            <person name="Zou X."/>
            <person name="Han Y."/>
            <person name="Richards S."/>
            <person name="Worley K."/>
            <person name="Muzny D."/>
            <person name="Gibbs R."/>
        </authorList>
    </citation>
    <scope>NUCLEOTIDE SEQUENCE</scope>
    <source>
        <strain evidence="2">Sampled in the wild</strain>
    </source>
</reference>
<feature type="domain" description="DDE-1" evidence="1">
    <location>
        <begin position="41"/>
        <end position="135"/>
    </location>
</feature>
<dbReference type="Proteomes" id="UP000792457">
    <property type="component" value="Unassembled WGS sequence"/>
</dbReference>
<dbReference type="Pfam" id="PF03184">
    <property type="entry name" value="DDE_1"/>
    <property type="match status" value="1"/>
</dbReference>
<sequence length="159" mass="18171">MNVVGNFMPPLFILPHKRESPMLMDDIPPGSMKFVEFSCPSPDKQVLLILNGNSTHTKSIELTDYAHSNNAILLCLPPHCSHQMQPLDNTFMAPLISYYQQEGQKMLVQHPGRPVTIYQCKLFGNAFIACKTQWMKSEQEFIQLIGTSLQTFNLHHQRQ</sequence>
<keyword evidence="3" id="KW-1185">Reference proteome</keyword>
<dbReference type="OrthoDB" id="8191755at2759"/>
<organism evidence="2 3">
    <name type="scientific">Ladona fulva</name>
    <name type="common">Scarce chaser dragonfly</name>
    <name type="synonym">Libellula fulva</name>
    <dbReference type="NCBI Taxonomy" id="123851"/>
    <lineage>
        <taxon>Eukaryota</taxon>
        <taxon>Metazoa</taxon>
        <taxon>Ecdysozoa</taxon>
        <taxon>Arthropoda</taxon>
        <taxon>Hexapoda</taxon>
        <taxon>Insecta</taxon>
        <taxon>Pterygota</taxon>
        <taxon>Palaeoptera</taxon>
        <taxon>Odonata</taxon>
        <taxon>Epiprocta</taxon>
        <taxon>Anisoptera</taxon>
        <taxon>Libelluloidea</taxon>
        <taxon>Libellulidae</taxon>
        <taxon>Ladona</taxon>
    </lineage>
</organism>
<dbReference type="AlphaFoldDB" id="A0A8K0KQE7"/>
<reference evidence="2" key="2">
    <citation type="submission" date="2017-10" db="EMBL/GenBank/DDBJ databases">
        <title>Ladona fulva Genome sequencing and assembly.</title>
        <authorList>
            <person name="Murali S."/>
            <person name="Richards S."/>
            <person name="Bandaranaike D."/>
            <person name="Bellair M."/>
            <person name="Blankenburg K."/>
            <person name="Chao H."/>
            <person name="Dinh H."/>
            <person name="Doddapaneni H."/>
            <person name="Dugan-Rocha S."/>
            <person name="Elkadiri S."/>
            <person name="Gnanaolivu R."/>
            <person name="Hernandez B."/>
            <person name="Skinner E."/>
            <person name="Javaid M."/>
            <person name="Lee S."/>
            <person name="Li M."/>
            <person name="Ming W."/>
            <person name="Munidasa M."/>
            <person name="Muniz J."/>
            <person name="Nguyen L."/>
            <person name="Hughes D."/>
            <person name="Osuji N."/>
            <person name="Pu L.-L."/>
            <person name="Puazo M."/>
            <person name="Qu C."/>
            <person name="Quiroz J."/>
            <person name="Raj R."/>
            <person name="Weissenberger G."/>
            <person name="Xin Y."/>
            <person name="Zou X."/>
            <person name="Han Y."/>
            <person name="Worley K."/>
            <person name="Muzny D."/>
            <person name="Gibbs R."/>
        </authorList>
    </citation>
    <scope>NUCLEOTIDE SEQUENCE</scope>
    <source>
        <strain evidence="2">Sampled in the wild</strain>
    </source>
</reference>
<proteinExistence type="predicted"/>
<name>A0A8K0KQE7_LADFU</name>
<gene>
    <name evidence="2" type="ORF">J437_LFUL019021</name>
</gene>
<accession>A0A8K0KQE7</accession>
<evidence type="ECO:0000313" key="3">
    <source>
        <dbReference type="Proteomes" id="UP000792457"/>
    </source>
</evidence>
<evidence type="ECO:0000259" key="1">
    <source>
        <dbReference type="Pfam" id="PF03184"/>
    </source>
</evidence>
<dbReference type="GO" id="GO:0003676">
    <property type="term" value="F:nucleic acid binding"/>
    <property type="evidence" value="ECO:0007669"/>
    <property type="project" value="InterPro"/>
</dbReference>
<dbReference type="InterPro" id="IPR004875">
    <property type="entry name" value="DDE_SF_endonuclease_dom"/>
</dbReference>